<dbReference type="PANTHER" id="PTHR21064">
    <property type="entry name" value="AMINOGLYCOSIDE PHOSPHOTRANSFERASE DOMAIN-CONTAINING PROTEIN-RELATED"/>
    <property type="match status" value="1"/>
</dbReference>
<dbReference type="Gene3D" id="3.90.1200.10">
    <property type="match status" value="1"/>
</dbReference>
<sequence>MKTIMKSPESIYLDIKDTIENLFGLHIYTRAQFSLGLLNLKWKVETEEGIFVIKQFSKERYEKYDLKQVSSEQNIAIQEQLRQYENGTPCPKVLTHNGNVIHTSTSGERFIIMEHMTGDNMLPGTLNENQMYSLGKITGQMHNVFNDGTHGVAKTPKFIPPSRQQRLEHWKTLYQRVQENNPLTRLVEMQIRATEHFDLEWISSCDPGWGHRDLWVDNLLFNGDHLSAILDFDRFAFDYPELDIARAIMSGVLKDKQFHGNSAIAFIDGYKTKRKLKSGTVVRSLQLLWYLESVWWVTPQLNQERYQEVQFQNEMTWLAENLLELSEMFGDI</sequence>
<evidence type="ECO:0000259" key="2">
    <source>
        <dbReference type="Pfam" id="PF01636"/>
    </source>
</evidence>
<dbReference type="GO" id="GO:0019202">
    <property type="term" value="F:amino acid kinase activity"/>
    <property type="evidence" value="ECO:0007669"/>
    <property type="project" value="TreeGrafter"/>
</dbReference>
<evidence type="ECO:0000256" key="1">
    <source>
        <dbReference type="ARBA" id="ARBA00038240"/>
    </source>
</evidence>
<name>A0A0Q3WSL2_9BACI</name>
<proteinExistence type="inferred from homology"/>
<dbReference type="SUPFAM" id="SSF56112">
    <property type="entry name" value="Protein kinase-like (PK-like)"/>
    <property type="match status" value="1"/>
</dbReference>
<dbReference type="PATRIC" id="fig|157838.3.peg.4911"/>
<dbReference type="InterPro" id="IPR002575">
    <property type="entry name" value="Aminoglycoside_PTrfase"/>
</dbReference>
<comment type="caution">
    <text evidence="3">The sequence shown here is derived from an EMBL/GenBank/DDBJ whole genome shotgun (WGS) entry which is preliminary data.</text>
</comment>
<organism evidence="3 4">
    <name type="scientific">Heyndrickxia shackletonii</name>
    <dbReference type="NCBI Taxonomy" id="157838"/>
    <lineage>
        <taxon>Bacteria</taxon>
        <taxon>Bacillati</taxon>
        <taxon>Bacillota</taxon>
        <taxon>Bacilli</taxon>
        <taxon>Bacillales</taxon>
        <taxon>Bacillaceae</taxon>
        <taxon>Heyndrickxia</taxon>
    </lineage>
</organism>
<dbReference type="Pfam" id="PF01636">
    <property type="entry name" value="APH"/>
    <property type="match status" value="1"/>
</dbReference>
<dbReference type="Gene3D" id="3.30.200.20">
    <property type="entry name" value="Phosphorylase Kinase, domain 1"/>
    <property type="match status" value="1"/>
</dbReference>
<feature type="domain" description="Aminoglycoside phosphotransferase" evidence="2">
    <location>
        <begin position="32"/>
        <end position="251"/>
    </location>
</feature>
<accession>A0A0Q3WSL2</accession>
<dbReference type="InterPro" id="IPR011009">
    <property type="entry name" value="Kinase-like_dom_sf"/>
</dbReference>
<dbReference type="PANTHER" id="PTHR21064:SF6">
    <property type="entry name" value="AMINOGLYCOSIDE PHOSPHOTRANSFERASE DOMAIN-CONTAINING PROTEIN"/>
    <property type="match status" value="1"/>
</dbReference>
<dbReference type="Proteomes" id="UP000051888">
    <property type="component" value="Unassembled WGS sequence"/>
</dbReference>
<dbReference type="AlphaFoldDB" id="A0A0Q3WSL2"/>
<dbReference type="STRING" id="157838.AN964_22400"/>
<dbReference type="InterPro" id="IPR050249">
    <property type="entry name" value="Pseudomonas-type_ThrB"/>
</dbReference>
<comment type="similarity">
    <text evidence="1">Belongs to the pseudomonas-type ThrB family.</text>
</comment>
<evidence type="ECO:0000313" key="3">
    <source>
        <dbReference type="EMBL" id="KQL50891.1"/>
    </source>
</evidence>
<protein>
    <recommendedName>
        <fullName evidence="2">Aminoglycoside phosphotransferase domain-containing protein</fullName>
    </recommendedName>
</protein>
<evidence type="ECO:0000313" key="4">
    <source>
        <dbReference type="Proteomes" id="UP000051888"/>
    </source>
</evidence>
<dbReference type="EMBL" id="LJJC01000015">
    <property type="protein sequence ID" value="KQL50891.1"/>
    <property type="molecule type" value="Genomic_DNA"/>
</dbReference>
<keyword evidence="4" id="KW-1185">Reference proteome</keyword>
<reference evidence="3 4" key="1">
    <citation type="submission" date="2015-09" db="EMBL/GenBank/DDBJ databases">
        <title>Genome sequencing project for genomic taxonomy and phylogenomics of Bacillus-like bacteria.</title>
        <authorList>
            <person name="Liu B."/>
            <person name="Wang J."/>
            <person name="Zhu Y."/>
            <person name="Liu G."/>
            <person name="Chen Q."/>
            <person name="Chen Z."/>
            <person name="Lan J."/>
            <person name="Che J."/>
            <person name="Ge C."/>
            <person name="Shi H."/>
            <person name="Pan Z."/>
            <person name="Liu X."/>
        </authorList>
    </citation>
    <scope>NUCLEOTIDE SEQUENCE [LARGE SCALE GENOMIC DNA]</scope>
    <source>
        <strain evidence="3 4">LMG 18435</strain>
    </source>
</reference>
<gene>
    <name evidence="3" type="ORF">AN964_22400</name>
</gene>